<keyword evidence="3 5" id="KW-0238">DNA-binding</keyword>
<keyword evidence="2" id="KW-0229">DNA integration</keyword>
<dbReference type="InterPro" id="IPR050090">
    <property type="entry name" value="Tyrosine_recombinase_XerCD"/>
</dbReference>
<dbReference type="PANTHER" id="PTHR30349">
    <property type="entry name" value="PHAGE INTEGRASE-RELATED"/>
    <property type="match status" value="1"/>
</dbReference>
<dbReference type="GO" id="GO:0015074">
    <property type="term" value="P:DNA integration"/>
    <property type="evidence" value="ECO:0007669"/>
    <property type="project" value="UniProtKB-KW"/>
</dbReference>
<dbReference type="GO" id="GO:0003677">
    <property type="term" value="F:DNA binding"/>
    <property type="evidence" value="ECO:0007669"/>
    <property type="project" value="UniProtKB-UniRule"/>
</dbReference>
<dbReference type="InterPro" id="IPR002104">
    <property type="entry name" value="Integrase_catalytic"/>
</dbReference>
<dbReference type="InterPro" id="IPR013762">
    <property type="entry name" value="Integrase-like_cat_sf"/>
</dbReference>
<evidence type="ECO:0000259" key="7">
    <source>
        <dbReference type="PROSITE" id="PS51900"/>
    </source>
</evidence>
<reference evidence="9" key="1">
    <citation type="submission" date="2016-11" db="EMBL/GenBank/DDBJ databases">
        <authorList>
            <person name="Varghese N."/>
            <person name="Submissions S."/>
        </authorList>
    </citation>
    <scope>NUCLEOTIDE SEQUENCE [LARGE SCALE GENOMIC DNA]</scope>
    <source>
        <strain evidence="9">DSM 13643</strain>
    </source>
</reference>
<dbReference type="Pfam" id="PF13495">
    <property type="entry name" value="Phage_int_SAM_4"/>
    <property type="match status" value="1"/>
</dbReference>
<dbReference type="Gene3D" id="1.10.443.10">
    <property type="entry name" value="Intergrase catalytic core"/>
    <property type="match status" value="1"/>
</dbReference>
<feature type="domain" description="Tyr recombinase" evidence="6">
    <location>
        <begin position="117"/>
        <end position="295"/>
    </location>
</feature>
<keyword evidence="4" id="KW-0233">DNA recombination</keyword>
<dbReference type="EMBL" id="FQXO01000114">
    <property type="protein sequence ID" value="SHH87573.1"/>
    <property type="molecule type" value="Genomic_DNA"/>
</dbReference>
<dbReference type="Gene3D" id="1.10.150.130">
    <property type="match status" value="1"/>
</dbReference>
<comment type="similarity">
    <text evidence="1">Belongs to the 'phage' integrase family.</text>
</comment>
<name>A0A1M5WKE2_9FIRM</name>
<evidence type="ECO:0000256" key="4">
    <source>
        <dbReference type="ARBA" id="ARBA00023172"/>
    </source>
</evidence>
<dbReference type="SUPFAM" id="SSF56349">
    <property type="entry name" value="DNA breaking-rejoining enzymes"/>
    <property type="match status" value="1"/>
</dbReference>
<dbReference type="PROSITE" id="PS51900">
    <property type="entry name" value="CB"/>
    <property type="match status" value="1"/>
</dbReference>
<dbReference type="Pfam" id="PF00589">
    <property type="entry name" value="Phage_integrase"/>
    <property type="match status" value="1"/>
</dbReference>
<dbReference type="GO" id="GO:0006310">
    <property type="term" value="P:DNA recombination"/>
    <property type="evidence" value="ECO:0007669"/>
    <property type="project" value="UniProtKB-KW"/>
</dbReference>
<protein>
    <submittedName>
        <fullName evidence="8">Integrase/recombinase XerC</fullName>
    </submittedName>
</protein>
<dbReference type="InterPro" id="IPR010998">
    <property type="entry name" value="Integrase_recombinase_N"/>
</dbReference>
<evidence type="ECO:0000256" key="3">
    <source>
        <dbReference type="ARBA" id="ARBA00023125"/>
    </source>
</evidence>
<dbReference type="RefSeq" id="WP_073198023.1">
    <property type="nucleotide sequence ID" value="NZ_FQXO01000114.1"/>
</dbReference>
<dbReference type="InterPro" id="IPR044068">
    <property type="entry name" value="CB"/>
</dbReference>
<dbReference type="PANTHER" id="PTHR30349:SF41">
    <property type="entry name" value="INTEGRASE_RECOMBINASE PROTEIN MJ0367-RELATED"/>
    <property type="match status" value="1"/>
</dbReference>
<dbReference type="Proteomes" id="UP000183967">
    <property type="component" value="Unassembled WGS sequence"/>
</dbReference>
<evidence type="ECO:0000259" key="6">
    <source>
        <dbReference type="PROSITE" id="PS51898"/>
    </source>
</evidence>
<accession>A0A1M5WKE2</accession>
<keyword evidence="9" id="KW-1185">Reference proteome</keyword>
<organism evidence="8 9">
    <name type="scientific">Caloranaerobacter azorensis DSM 13643</name>
    <dbReference type="NCBI Taxonomy" id="1121264"/>
    <lineage>
        <taxon>Bacteria</taxon>
        <taxon>Bacillati</taxon>
        <taxon>Bacillota</taxon>
        <taxon>Tissierellia</taxon>
        <taxon>Tissierellales</taxon>
        <taxon>Thermohalobacteraceae</taxon>
        <taxon>Caloranaerobacter</taxon>
    </lineage>
</organism>
<evidence type="ECO:0000256" key="2">
    <source>
        <dbReference type="ARBA" id="ARBA00022908"/>
    </source>
</evidence>
<sequence>MKKRDLYIDKYYLDEFKKYMENLDKTELTINTYIDNIISFIEWFNDSNSDPFDPEIVTTIDLRDFKSYLINIKNAKANTVNLKIMSLKNYFSFLYSYNYIKDDISKNIKKVKIQNVPEPKWINEKTFRKLRREIYRSGYKHHIVMIELFRHALRISEIINLKIDNIVLRKKGSYLLVYGKHGKYRKVPINSDCRNAIQDYLKIRKKIKTNYSNLLLSERKKPYTRSAIWKIIDKYSKRLGIHISPHQLRHYAIKKMVDEGVPLTVVADIAGHSGTQLISKVYAVPSEQDKEMAVEKL</sequence>
<dbReference type="PROSITE" id="PS51898">
    <property type="entry name" value="TYR_RECOMBINASE"/>
    <property type="match status" value="1"/>
</dbReference>
<dbReference type="InterPro" id="IPR004107">
    <property type="entry name" value="Integrase_SAM-like_N"/>
</dbReference>
<proteinExistence type="inferred from homology"/>
<evidence type="ECO:0000256" key="5">
    <source>
        <dbReference type="PROSITE-ProRule" id="PRU01248"/>
    </source>
</evidence>
<evidence type="ECO:0000313" key="8">
    <source>
        <dbReference type="EMBL" id="SHH87573.1"/>
    </source>
</evidence>
<gene>
    <name evidence="8" type="ORF">SAMN02745135_02507</name>
</gene>
<dbReference type="InterPro" id="IPR011010">
    <property type="entry name" value="DNA_brk_join_enz"/>
</dbReference>
<evidence type="ECO:0000256" key="1">
    <source>
        <dbReference type="ARBA" id="ARBA00008857"/>
    </source>
</evidence>
<dbReference type="OrthoDB" id="184666at2"/>
<feature type="domain" description="Core-binding (CB)" evidence="7">
    <location>
        <begin position="7"/>
        <end position="95"/>
    </location>
</feature>
<evidence type="ECO:0000313" key="9">
    <source>
        <dbReference type="Proteomes" id="UP000183967"/>
    </source>
</evidence>
<dbReference type="AlphaFoldDB" id="A0A1M5WKE2"/>